<evidence type="ECO:0008006" key="15">
    <source>
        <dbReference type="Google" id="ProtNLM"/>
    </source>
</evidence>
<dbReference type="OrthoDB" id="1844152at2759"/>
<evidence type="ECO:0000256" key="9">
    <source>
        <dbReference type="ARBA" id="ARBA00023004"/>
    </source>
</evidence>
<evidence type="ECO:0000256" key="6">
    <source>
        <dbReference type="ARBA" id="ARBA00022723"/>
    </source>
</evidence>
<keyword evidence="9 12" id="KW-0408">Iron</keyword>
<keyword evidence="5" id="KW-0812">Transmembrane</keyword>
<evidence type="ECO:0000256" key="1">
    <source>
        <dbReference type="ARBA" id="ARBA00001971"/>
    </source>
</evidence>
<gene>
    <name evidence="13" type="ORF">N7517_010091</name>
</gene>
<reference evidence="13" key="2">
    <citation type="journal article" date="2023" name="IMA Fungus">
        <title>Comparative genomic study of the Penicillium genus elucidates a diverse pangenome and 15 lateral gene transfer events.</title>
        <authorList>
            <person name="Petersen C."/>
            <person name="Sorensen T."/>
            <person name="Nielsen M.R."/>
            <person name="Sondergaard T.E."/>
            <person name="Sorensen J.L."/>
            <person name="Fitzpatrick D.A."/>
            <person name="Frisvad J.C."/>
            <person name="Nielsen K.L."/>
        </authorList>
    </citation>
    <scope>NUCLEOTIDE SEQUENCE</scope>
    <source>
        <strain evidence="13">IBT 3081</strain>
    </source>
</reference>
<keyword evidence="6 12" id="KW-0479">Metal-binding</keyword>
<dbReference type="GO" id="GO:0005506">
    <property type="term" value="F:iron ion binding"/>
    <property type="evidence" value="ECO:0007669"/>
    <property type="project" value="InterPro"/>
</dbReference>
<dbReference type="GO" id="GO:0043386">
    <property type="term" value="P:mycotoxin biosynthetic process"/>
    <property type="evidence" value="ECO:0007669"/>
    <property type="project" value="UniProtKB-ARBA"/>
</dbReference>
<dbReference type="PANTHER" id="PTHR46206">
    <property type="entry name" value="CYTOCHROME P450"/>
    <property type="match status" value="1"/>
</dbReference>
<dbReference type="RefSeq" id="XP_056576386.1">
    <property type="nucleotide sequence ID" value="XM_056727814.1"/>
</dbReference>
<feature type="binding site" description="axial binding residue" evidence="12">
    <location>
        <position position="441"/>
    </location>
    <ligand>
        <name>heme</name>
        <dbReference type="ChEBI" id="CHEBI:30413"/>
    </ligand>
    <ligandPart>
        <name>Fe</name>
        <dbReference type="ChEBI" id="CHEBI:18248"/>
    </ligandPart>
</feature>
<evidence type="ECO:0000256" key="10">
    <source>
        <dbReference type="ARBA" id="ARBA00023033"/>
    </source>
</evidence>
<sequence length="508" mass="56879">MLTMIRLEDASIEGLLLTCVLVLAGLHLLRLTLLGDRLDEFPSINPRKPWEIVNVFAQRRFQQNGPAYLQAGFAKSPIFSVVTDLGPKLVVSGAFIEEFKDEKLLDHWKSMVEDFMAEVPGFESMFLGSFHNTVLRDVISVITRELEQLLPPLSDEVSEGLVDTWTDSSDWHEVALLPSMLGLIAKVSSLVFVGEPLCRDPVWLETVINFTLIRHNALLTLHKCPAVLRPVLHWVLPPCQKLRREIKTARTLINSALEKSRKNPQTEKFSSVAWVDAFANGNKYNAAMVQLRLANASIHSSADLLVKVLINLCEQPGLIQDLRDEIVSVLGENGWRSSTLNQLKLLDSVLKESQRLHPVTTGSFSRFTRQDIKLANGTKIPKGTPVMVTNDVAGDASIYPDPQVFDGYRYLRMREGADKARAPFTTTGQNHLGFGYGKFACPGRFFAATEIKITLCHMLLKYEWRMVKDSPHDMLTSGFASFRDPRASIEVRRRALGGEGLEVLTGKK</sequence>
<accession>A0A9W9RJW5</accession>
<comment type="caution">
    <text evidence="13">The sequence shown here is derived from an EMBL/GenBank/DDBJ whole genome shotgun (WGS) entry which is preliminary data.</text>
</comment>
<evidence type="ECO:0000256" key="12">
    <source>
        <dbReference type="PIRSR" id="PIRSR602403-1"/>
    </source>
</evidence>
<keyword evidence="8" id="KW-0560">Oxidoreductase</keyword>
<keyword evidence="7" id="KW-1133">Transmembrane helix</keyword>
<keyword evidence="4 12" id="KW-0349">Heme</keyword>
<organism evidence="13 14">
    <name type="scientific">Penicillium concentricum</name>
    <dbReference type="NCBI Taxonomy" id="293559"/>
    <lineage>
        <taxon>Eukaryota</taxon>
        <taxon>Fungi</taxon>
        <taxon>Dikarya</taxon>
        <taxon>Ascomycota</taxon>
        <taxon>Pezizomycotina</taxon>
        <taxon>Eurotiomycetes</taxon>
        <taxon>Eurotiomycetidae</taxon>
        <taxon>Eurotiales</taxon>
        <taxon>Aspergillaceae</taxon>
        <taxon>Penicillium</taxon>
    </lineage>
</organism>
<dbReference type="GO" id="GO:0016705">
    <property type="term" value="F:oxidoreductase activity, acting on paired donors, with incorporation or reduction of molecular oxygen"/>
    <property type="evidence" value="ECO:0007669"/>
    <property type="project" value="InterPro"/>
</dbReference>
<keyword evidence="14" id="KW-1185">Reference proteome</keyword>
<evidence type="ECO:0000256" key="7">
    <source>
        <dbReference type="ARBA" id="ARBA00022989"/>
    </source>
</evidence>
<reference evidence="13" key="1">
    <citation type="submission" date="2022-12" db="EMBL/GenBank/DDBJ databases">
        <authorList>
            <person name="Petersen C."/>
        </authorList>
    </citation>
    <scope>NUCLEOTIDE SEQUENCE</scope>
    <source>
        <strain evidence="13">IBT 3081</strain>
    </source>
</reference>
<dbReference type="Proteomes" id="UP001147752">
    <property type="component" value="Unassembled WGS sequence"/>
</dbReference>
<name>A0A9W9RJW5_9EURO</name>
<keyword evidence="11" id="KW-0472">Membrane</keyword>
<evidence type="ECO:0000256" key="5">
    <source>
        <dbReference type="ARBA" id="ARBA00022692"/>
    </source>
</evidence>
<dbReference type="InterPro" id="IPR001128">
    <property type="entry name" value="Cyt_P450"/>
</dbReference>
<dbReference type="PRINTS" id="PR00465">
    <property type="entry name" value="EP450IV"/>
</dbReference>
<comment type="subcellular location">
    <subcellularLocation>
        <location evidence="2">Membrane</location>
        <topology evidence="2">Single-pass membrane protein</topology>
    </subcellularLocation>
</comment>
<evidence type="ECO:0000313" key="13">
    <source>
        <dbReference type="EMBL" id="KAJ5360900.1"/>
    </source>
</evidence>
<keyword evidence="10" id="KW-0503">Monooxygenase</keyword>
<evidence type="ECO:0000256" key="2">
    <source>
        <dbReference type="ARBA" id="ARBA00004167"/>
    </source>
</evidence>
<evidence type="ECO:0000256" key="4">
    <source>
        <dbReference type="ARBA" id="ARBA00022617"/>
    </source>
</evidence>
<dbReference type="GO" id="GO:0016020">
    <property type="term" value="C:membrane"/>
    <property type="evidence" value="ECO:0007669"/>
    <property type="project" value="UniProtKB-SubCell"/>
</dbReference>
<dbReference type="AlphaFoldDB" id="A0A9W9RJW5"/>
<comment type="cofactor">
    <cofactor evidence="1 12">
        <name>heme</name>
        <dbReference type="ChEBI" id="CHEBI:30413"/>
    </cofactor>
</comment>
<dbReference type="InterPro" id="IPR036396">
    <property type="entry name" value="Cyt_P450_sf"/>
</dbReference>
<evidence type="ECO:0000313" key="14">
    <source>
        <dbReference type="Proteomes" id="UP001147752"/>
    </source>
</evidence>
<dbReference type="Gene3D" id="1.10.630.10">
    <property type="entry name" value="Cytochrome P450"/>
    <property type="match status" value="1"/>
</dbReference>
<evidence type="ECO:0000256" key="8">
    <source>
        <dbReference type="ARBA" id="ARBA00023002"/>
    </source>
</evidence>
<protein>
    <recommendedName>
        <fullName evidence="15">Cytochrome P450</fullName>
    </recommendedName>
</protein>
<dbReference type="InterPro" id="IPR002403">
    <property type="entry name" value="Cyt_P450_E_grp-IV"/>
</dbReference>
<dbReference type="PANTHER" id="PTHR46206:SF3">
    <property type="entry name" value="P450, PUTATIVE (EUROFUNG)-RELATED"/>
    <property type="match status" value="1"/>
</dbReference>
<dbReference type="GeneID" id="81466997"/>
<dbReference type="Pfam" id="PF00067">
    <property type="entry name" value="p450"/>
    <property type="match status" value="1"/>
</dbReference>
<comment type="similarity">
    <text evidence="3">Belongs to the cytochrome P450 family.</text>
</comment>
<proteinExistence type="inferred from homology"/>
<dbReference type="CDD" id="cd11041">
    <property type="entry name" value="CYP503A1-like"/>
    <property type="match status" value="1"/>
</dbReference>
<dbReference type="GO" id="GO:0004497">
    <property type="term" value="F:monooxygenase activity"/>
    <property type="evidence" value="ECO:0007669"/>
    <property type="project" value="UniProtKB-KW"/>
</dbReference>
<dbReference type="SUPFAM" id="SSF48264">
    <property type="entry name" value="Cytochrome P450"/>
    <property type="match status" value="1"/>
</dbReference>
<evidence type="ECO:0000256" key="3">
    <source>
        <dbReference type="ARBA" id="ARBA00010617"/>
    </source>
</evidence>
<dbReference type="GO" id="GO:0020037">
    <property type="term" value="F:heme binding"/>
    <property type="evidence" value="ECO:0007669"/>
    <property type="project" value="InterPro"/>
</dbReference>
<dbReference type="EMBL" id="JAPZBT010000004">
    <property type="protein sequence ID" value="KAJ5360900.1"/>
    <property type="molecule type" value="Genomic_DNA"/>
</dbReference>
<evidence type="ECO:0000256" key="11">
    <source>
        <dbReference type="ARBA" id="ARBA00023136"/>
    </source>
</evidence>